<sequence length="157" mass="17863">MTNNFETVLGKEGFGTTYHGYLDDNQVAVKMLSLSSAQGYKEFQAEVELLMRVHHKNLIALFGYCDEGTNMGLTYELMANGDLETNLKDIRNIVDPRLPRDFDINSAWKAVELVMACASLTASKRPTMNRVVTELNECWQLRELPDMPAMKLNQHFL</sequence>
<accession>A0ACC0XC41</accession>
<keyword evidence="2" id="KW-1185">Reference proteome</keyword>
<name>A0ACC0XC41_9ROSI</name>
<evidence type="ECO:0000313" key="1">
    <source>
        <dbReference type="EMBL" id="KAJ0014156.1"/>
    </source>
</evidence>
<comment type="caution">
    <text evidence="1">The sequence shown here is derived from an EMBL/GenBank/DDBJ whole genome shotgun (WGS) entry which is preliminary data.</text>
</comment>
<proteinExistence type="predicted"/>
<protein>
    <submittedName>
        <fullName evidence="1">Uncharacterized protein</fullName>
    </submittedName>
</protein>
<dbReference type="Proteomes" id="UP001163603">
    <property type="component" value="Chromosome 13"/>
</dbReference>
<organism evidence="1 2">
    <name type="scientific">Pistacia integerrima</name>
    <dbReference type="NCBI Taxonomy" id="434235"/>
    <lineage>
        <taxon>Eukaryota</taxon>
        <taxon>Viridiplantae</taxon>
        <taxon>Streptophyta</taxon>
        <taxon>Embryophyta</taxon>
        <taxon>Tracheophyta</taxon>
        <taxon>Spermatophyta</taxon>
        <taxon>Magnoliopsida</taxon>
        <taxon>eudicotyledons</taxon>
        <taxon>Gunneridae</taxon>
        <taxon>Pentapetalae</taxon>
        <taxon>rosids</taxon>
        <taxon>malvids</taxon>
        <taxon>Sapindales</taxon>
        <taxon>Anacardiaceae</taxon>
        <taxon>Pistacia</taxon>
    </lineage>
</organism>
<gene>
    <name evidence="1" type="ORF">Pint_21912</name>
</gene>
<dbReference type="EMBL" id="CM047748">
    <property type="protein sequence ID" value="KAJ0014156.1"/>
    <property type="molecule type" value="Genomic_DNA"/>
</dbReference>
<reference evidence="2" key="1">
    <citation type="journal article" date="2023" name="G3 (Bethesda)">
        <title>Genome assembly and association tests identify interacting loci associated with vigor, precocity, and sex in interspecific pistachio rootstocks.</title>
        <authorList>
            <person name="Palmer W."/>
            <person name="Jacygrad E."/>
            <person name="Sagayaradj S."/>
            <person name="Cavanaugh K."/>
            <person name="Han R."/>
            <person name="Bertier L."/>
            <person name="Beede B."/>
            <person name="Kafkas S."/>
            <person name="Golino D."/>
            <person name="Preece J."/>
            <person name="Michelmore R."/>
        </authorList>
    </citation>
    <scope>NUCLEOTIDE SEQUENCE [LARGE SCALE GENOMIC DNA]</scope>
</reference>
<evidence type="ECO:0000313" key="2">
    <source>
        <dbReference type="Proteomes" id="UP001163603"/>
    </source>
</evidence>